<dbReference type="InterPro" id="IPR010718">
    <property type="entry name" value="DUF1294"/>
</dbReference>
<evidence type="ECO:0000313" key="3">
    <source>
        <dbReference type="Proteomes" id="UP000190328"/>
    </source>
</evidence>
<organism evidence="2 3">
    <name type="scientific">Pilibacter termitis</name>
    <dbReference type="NCBI Taxonomy" id="263852"/>
    <lineage>
        <taxon>Bacteria</taxon>
        <taxon>Bacillati</taxon>
        <taxon>Bacillota</taxon>
        <taxon>Bacilli</taxon>
        <taxon>Lactobacillales</taxon>
        <taxon>Enterococcaceae</taxon>
        <taxon>Pilibacter</taxon>
    </lineage>
</organism>
<sequence length="82" mass="9332">MIYYLLGINILLFLLMGVDKFKAKAGLWRVSERVLLGLGIIGGGFGGFIGGRIFRHKIRKIYFQIVWVLGMIVALLLFFKIK</sequence>
<evidence type="ECO:0000256" key="1">
    <source>
        <dbReference type="SAM" id="Phobius"/>
    </source>
</evidence>
<keyword evidence="1" id="KW-0472">Membrane</keyword>
<keyword evidence="1" id="KW-0812">Transmembrane</keyword>
<protein>
    <submittedName>
        <fullName evidence="2">Uncharacterized membrane protein YsdA, DUF1294 family</fullName>
    </submittedName>
</protein>
<dbReference type="AlphaFoldDB" id="A0A1T4M714"/>
<feature type="transmembrane region" description="Helical" evidence="1">
    <location>
        <begin position="61"/>
        <end position="79"/>
    </location>
</feature>
<reference evidence="2 3" key="1">
    <citation type="submission" date="2017-02" db="EMBL/GenBank/DDBJ databases">
        <authorList>
            <person name="Peterson S.W."/>
        </authorList>
    </citation>
    <scope>NUCLEOTIDE SEQUENCE [LARGE SCALE GENOMIC DNA]</scope>
    <source>
        <strain evidence="2 3">ATCC BAA-1030</strain>
    </source>
</reference>
<gene>
    <name evidence="2" type="ORF">SAMN02745116_00968</name>
</gene>
<dbReference type="STRING" id="263852.SAMN02745116_00968"/>
<proteinExistence type="predicted"/>
<dbReference type="Proteomes" id="UP000190328">
    <property type="component" value="Unassembled WGS sequence"/>
</dbReference>
<keyword evidence="1" id="KW-1133">Transmembrane helix</keyword>
<dbReference type="RefSeq" id="WP_078806894.1">
    <property type="nucleotide sequence ID" value="NZ_FUXI01000008.1"/>
</dbReference>
<dbReference type="Pfam" id="PF06961">
    <property type="entry name" value="DUF1294"/>
    <property type="match status" value="1"/>
</dbReference>
<feature type="transmembrane region" description="Helical" evidence="1">
    <location>
        <begin position="33"/>
        <end position="54"/>
    </location>
</feature>
<accession>A0A1T4M714</accession>
<keyword evidence="3" id="KW-1185">Reference proteome</keyword>
<evidence type="ECO:0000313" key="2">
    <source>
        <dbReference type="EMBL" id="SJZ62514.1"/>
    </source>
</evidence>
<name>A0A1T4M714_9ENTE</name>
<dbReference type="EMBL" id="FUXI01000008">
    <property type="protein sequence ID" value="SJZ62514.1"/>
    <property type="molecule type" value="Genomic_DNA"/>
</dbReference>